<proteinExistence type="predicted"/>
<reference evidence="5 6" key="1">
    <citation type="submission" date="2015-12" db="EMBL/GenBank/DDBJ databases">
        <title>Draft genome sequence of Moniliophthora roreri, the causal agent of frosty pod rot of cacao.</title>
        <authorList>
            <person name="Aime M.C."/>
            <person name="Diaz-Valderrama J.R."/>
            <person name="Kijpornyongpan T."/>
            <person name="Phillips-Mora W."/>
        </authorList>
    </citation>
    <scope>NUCLEOTIDE SEQUENCE [LARGE SCALE GENOMIC DNA]</scope>
    <source>
        <strain evidence="5 6">MCA 2952</strain>
    </source>
</reference>
<evidence type="ECO:0000313" key="5">
    <source>
        <dbReference type="EMBL" id="KTB40541.1"/>
    </source>
</evidence>
<protein>
    <recommendedName>
        <fullName evidence="4">CCHC-type domain-containing protein</fullName>
    </recommendedName>
</protein>
<sequence length="391" mass="44978">MSLPLIETPSKDPETRRTLIPSSIRTGSGKNRSKEATPPTTPKGLESDTFITSSTLVEDSDPFQHLLHALKNSPRLAKQPQLEEMLEEKKPSGSRPKVEPTAEEAVISAMVPIQVVPAEKKVKAALPRAFPGHQKDAKKFLQEVLLYIALNPKMFPNDQTKKLFLLSYMTNGPGEFWKNNKTDLLLVFNLDAEKTLWGDFIEDFKTSFEPLDTALEAQLKLRDLKMKKRADEYMYQFSYLAKQTGYNDVAQIVAFKRGLPKSTPTTIKDWMNAAILFDEGYKQAIEYGKMWNEDNGRKAPQNFQKKENIAIKQISEIDRKEYMAKRLCFRCGRGGHRIRDCPDMPKKEEKRKKEPKKLLREERFAKIKVLVNDQTEEEKNFLIDLMEQEGF</sequence>
<keyword evidence="1" id="KW-0507">mRNA processing</keyword>
<dbReference type="AlphaFoldDB" id="A0A0W0FW05"/>
<dbReference type="SMART" id="SM00343">
    <property type="entry name" value="ZnF_C2HC"/>
    <property type="match status" value="1"/>
</dbReference>
<organism evidence="5 6">
    <name type="scientific">Moniliophthora roreri</name>
    <name type="common">Frosty pod rot fungus</name>
    <name type="synonym">Monilia roreri</name>
    <dbReference type="NCBI Taxonomy" id="221103"/>
    <lineage>
        <taxon>Eukaryota</taxon>
        <taxon>Fungi</taxon>
        <taxon>Dikarya</taxon>
        <taxon>Basidiomycota</taxon>
        <taxon>Agaricomycotina</taxon>
        <taxon>Agaricomycetes</taxon>
        <taxon>Agaricomycetidae</taxon>
        <taxon>Agaricales</taxon>
        <taxon>Marasmiineae</taxon>
        <taxon>Marasmiaceae</taxon>
        <taxon>Moniliophthora</taxon>
    </lineage>
</organism>
<keyword evidence="2" id="KW-0862">Zinc</keyword>
<dbReference type="InterPro" id="IPR036875">
    <property type="entry name" value="Znf_CCHC_sf"/>
</dbReference>
<name>A0A0W0FW05_MONRR</name>
<evidence type="ECO:0000259" key="4">
    <source>
        <dbReference type="PROSITE" id="PS50158"/>
    </source>
</evidence>
<dbReference type="PROSITE" id="PS50158">
    <property type="entry name" value="ZF_CCHC"/>
    <property type="match status" value="1"/>
</dbReference>
<evidence type="ECO:0000256" key="1">
    <source>
        <dbReference type="ARBA" id="ARBA00022664"/>
    </source>
</evidence>
<comment type="caution">
    <text evidence="5">The sequence shown here is derived from an EMBL/GenBank/DDBJ whole genome shotgun (WGS) entry which is preliminary data.</text>
</comment>
<dbReference type="InterPro" id="IPR005162">
    <property type="entry name" value="Retrotrans_gag_dom"/>
</dbReference>
<evidence type="ECO:0000313" key="6">
    <source>
        <dbReference type="Proteomes" id="UP000054988"/>
    </source>
</evidence>
<evidence type="ECO:0000256" key="3">
    <source>
        <dbReference type="SAM" id="MobiDB-lite"/>
    </source>
</evidence>
<dbReference type="GO" id="GO:0003676">
    <property type="term" value="F:nucleic acid binding"/>
    <property type="evidence" value="ECO:0007669"/>
    <property type="project" value="InterPro"/>
</dbReference>
<dbReference type="Pfam" id="PF00098">
    <property type="entry name" value="zf-CCHC"/>
    <property type="match status" value="1"/>
</dbReference>
<accession>A0A0W0FW05</accession>
<keyword evidence="2" id="KW-0479">Metal-binding</keyword>
<dbReference type="Proteomes" id="UP000054988">
    <property type="component" value="Unassembled WGS sequence"/>
</dbReference>
<dbReference type="InterPro" id="IPR001878">
    <property type="entry name" value="Znf_CCHC"/>
</dbReference>
<dbReference type="EMBL" id="LATX01001572">
    <property type="protein sequence ID" value="KTB40541.1"/>
    <property type="molecule type" value="Genomic_DNA"/>
</dbReference>
<dbReference type="GO" id="GO:0008270">
    <property type="term" value="F:zinc ion binding"/>
    <property type="evidence" value="ECO:0007669"/>
    <property type="project" value="UniProtKB-KW"/>
</dbReference>
<dbReference type="GO" id="GO:0006397">
    <property type="term" value="P:mRNA processing"/>
    <property type="evidence" value="ECO:0007669"/>
    <property type="project" value="UniProtKB-KW"/>
</dbReference>
<evidence type="ECO:0000256" key="2">
    <source>
        <dbReference type="PROSITE-ProRule" id="PRU00047"/>
    </source>
</evidence>
<dbReference type="Gene3D" id="4.10.60.10">
    <property type="entry name" value="Zinc finger, CCHC-type"/>
    <property type="match status" value="1"/>
</dbReference>
<feature type="domain" description="CCHC-type" evidence="4">
    <location>
        <begin position="328"/>
        <end position="343"/>
    </location>
</feature>
<dbReference type="SUPFAM" id="SSF57756">
    <property type="entry name" value="Retrovirus zinc finger-like domains"/>
    <property type="match status" value="1"/>
</dbReference>
<dbReference type="Pfam" id="PF03732">
    <property type="entry name" value="Retrotrans_gag"/>
    <property type="match status" value="1"/>
</dbReference>
<gene>
    <name evidence="5" type="ORF">WG66_6879</name>
</gene>
<dbReference type="eggNOG" id="KOG0017">
    <property type="taxonomic scope" value="Eukaryota"/>
</dbReference>
<feature type="region of interest" description="Disordered" evidence="3">
    <location>
        <begin position="1"/>
        <end position="49"/>
    </location>
</feature>
<feature type="compositionally biased region" description="Polar residues" evidence="3">
    <location>
        <begin position="20"/>
        <end position="30"/>
    </location>
</feature>
<keyword evidence="2" id="KW-0863">Zinc-finger</keyword>